<dbReference type="PANTHER" id="PTHR37836">
    <property type="entry name" value="LMO1036 PROTEIN"/>
    <property type="match status" value="1"/>
</dbReference>
<dbReference type="EMBL" id="BQKE01000005">
    <property type="protein sequence ID" value="GJM64357.1"/>
    <property type="molecule type" value="Genomic_DNA"/>
</dbReference>
<dbReference type="Gene3D" id="3.20.20.80">
    <property type="entry name" value="Glycosidases"/>
    <property type="match status" value="1"/>
</dbReference>
<proteinExistence type="predicted"/>
<evidence type="ECO:0008006" key="5">
    <source>
        <dbReference type="Google" id="ProtNLM"/>
    </source>
</evidence>
<dbReference type="Pfam" id="PF13204">
    <property type="entry name" value="Apiosidase"/>
    <property type="match status" value="1"/>
</dbReference>
<organism evidence="3 4">
    <name type="scientific">Persicobacter diffluens</name>
    <dbReference type="NCBI Taxonomy" id="981"/>
    <lineage>
        <taxon>Bacteria</taxon>
        <taxon>Pseudomonadati</taxon>
        <taxon>Bacteroidota</taxon>
        <taxon>Cytophagia</taxon>
        <taxon>Cytophagales</taxon>
        <taxon>Persicobacteraceae</taxon>
        <taxon>Persicobacter</taxon>
    </lineage>
</organism>
<keyword evidence="4" id="KW-1185">Reference proteome</keyword>
<accession>A0AAN4W3C0</accession>
<evidence type="ECO:0000313" key="4">
    <source>
        <dbReference type="Proteomes" id="UP001310022"/>
    </source>
</evidence>
<dbReference type="Gene3D" id="2.60.40.10">
    <property type="entry name" value="Immunoglobulins"/>
    <property type="match status" value="1"/>
</dbReference>
<dbReference type="RefSeq" id="WP_338239423.1">
    <property type="nucleotide sequence ID" value="NZ_BQKE01000005.1"/>
</dbReference>
<feature type="domain" description="Apiosidase-like catalytic" evidence="1">
    <location>
        <begin position="128"/>
        <end position="501"/>
    </location>
</feature>
<feature type="domain" description="DUF5060" evidence="2">
    <location>
        <begin position="21"/>
        <end position="87"/>
    </location>
</feature>
<evidence type="ECO:0000259" key="2">
    <source>
        <dbReference type="Pfam" id="PF16586"/>
    </source>
</evidence>
<gene>
    <name evidence="3" type="ORF">PEDI_49090</name>
</gene>
<evidence type="ECO:0000259" key="1">
    <source>
        <dbReference type="Pfam" id="PF13204"/>
    </source>
</evidence>
<dbReference type="AlphaFoldDB" id="A0AAN4W3C0"/>
<name>A0AAN4W3C0_9BACT</name>
<dbReference type="InterPro" id="IPR032260">
    <property type="entry name" value="DUF5060"/>
</dbReference>
<dbReference type="InterPro" id="IPR013783">
    <property type="entry name" value="Ig-like_fold"/>
</dbReference>
<protein>
    <recommendedName>
        <fullName evidence="5">DUF4038 domain-containing protein</fullName>
    </recommendedName>
</protein>
<sequence length="616" mass="70838">MKNYIFFLTLILLFWGCGEKTIKTYEVQEVCLTLENEYENPYVDVEAWITLEGPGIQKKIYGFWDGDKTYKFRWVATTAGQWRWESHAQTPDAGLVGKKGSAMAEEWSEEERLQNPNRRGFLTTAPSGRSYQYADGTDFFMLADTWWSAATWRFPLKGHTPAAQYQPKEGISFEQAVQFRKNQEFNTVGIIAAFPNWRADQYPAASSDQEGTAIRQAWEKNGQNTGKDMHDEHGNMPFELRKNSDVIADFDRIVPAYFQSLDAKIDYLSEEGFVTFLETVRRDHGPIWKKNHDFNASFSRYVQYIIARYGAYNIIFSGIHLDFIIEKYSLSEQEFNQALTYHFDKYGPLPYGQPHTILIDGSTYKRFGHGDQAPWLTMHSVGNVPRNHGFYPMIEEIYHLDHPYPVANLEPYYPGWNHDYHNRVAGELPEPNSERDHYFGRTQMYGSVFSGALVGHMYGTGAYCGSTSGEPYEEGARPFIWEGLNYSSGAQMQFLKKFITSEGDQYQYCVPKKELLLPHKANNAQENGLDGWAFMLLHPTQELAFSYFENLAEIPTVQGLKNNEKYQLQWFNPITGEWIKTSKTYESDGSGQLPLSAFPDGKPIAQQDWCLKIVKA</sequence>
<dbReference type="Pfam" id="PF16586">
    <property type="entry name" value="DUF5060"/>
    <property type="match status" value="1"/>
</dbReference>
<reference evidence="3 4" key="1">
    <citation type="submission" date="2021-12" db="EMBL/GenBank/DDBJ databases">
        <title>Genome sequencing of bacteria with rrn-lacking chromosome and rrn-plasmid.</title>
        <authorList>
            <person name="Anda M."/>
            <person name="Iwasaki W."/>
        </authorList>
    </citation>
    <scope>NUCLEOTIDE SEQUENCE [LARGE SCALE GENOMIC DNA]</scope>
    <source>
        <strain evidence="3 4">NBRC 15940</strain>
    </source>
</reference>
<dbReference type="InterPro" id="IPR025277">
    <property type="entry name" value="Apiosidase-like_cat_dom"/>
</dbReference>
<dbReference type="PANTHER" id="PTHR37836:SF2">
    <property type="entry name" value="DUF4038 DOMAIN-CONTAINING PROTEIN"/>
    <property type="match status" value="1"/>
</dbReference>
<dbReference type="Proteomes" id="UP001310022">
    <property type="component" value="Unassembled WGS sequence"/>
</dbReference>
<comment type="caution">
    <text evidence="3">The sequence shown here is derived from an EMBL/GenBank/DDBJ whole genome shotgun (WGS) entry which is preliminary data.</text>
</comment>
<evidence type="ECO:0000313" key="3">
    <source>
        <dbReference type="EMBL" id="GJM64357.1"/>
    </source>
</evidence>